<keyword evidence="1" id="KW-0812">Transmembrane</keyword>
<dbReference type="AlphaFoldDB" id="A0A6G7WGJ2"/>
<organism evidence="3 4">
    <name type="scientific">Jeotgalibaca porci</name>
    <dbReference type="NCBI Taxonomy" id="1868793"/>
    <lineage>
        <taxon>Bacteria</taxon>
        <taxon>Bacillati</taxon>
        <taxon>Bacillota</taxon>
        <taxon>Bacilli</taxon>
        <taxon>Lactobacillales</taxon>
        <taxon>Carnobacteriaceae</taxon>
        <taxon>Jeotgalibaca</taxon>
    </lineage>
</organism>
<evidence type="ECO:0000259" key="2">
    <source>
        <dbReference type="Pfam" id="PF02698"/>
    </source>
</evidence>
<gene>
    <name evidence="3" type="ORF">G7058_04390</name>
</gene>
<proteinExistence type="predicted"/>
<keyword evidence="1" id="KW-1133">Transmembrane helix</keyword>
<dbReference type="EMBL" id="CP049889">
    <property type="protein sequence ID" value="QIK51362.1"/>
    <property type="molecule type" value="Genomic_DNA"/>
</dbReference>
<keyword evidence="1" id="KW-0472">Membrane</keyword>
<keyword evidence="4" id="KW-1185">Reference proteome</keyword>
<dbReference type="Pfam" id="PF02698">
    <property type="entry name" value="DUF218"/>
    <property type="match status" value="1"/>
</dbReference>
<sequence>MRKEKIKEVIFNHQEFILYSEEVNAIINGWAERHRDRFLQISSDIDPKVLIHDIAEDKSTTTHENMMFCKRIIDARTENASIAYSTTNYHVFRSGFLAQEVGVKADGIGARTKWYFWPNAMISEVVGVFSRQSKRQWLFIAGLILFFGLVGYAYTLIY</sequence>
<accession>A0A6G7WGJ2</accession>
<name>A0A6G7WGJ2_9LACT</name>
<dbReference type="InterPro" id="IPR014729">
    <property type="entry name" value="Rossmann-like_a/b/a_fold"/>
</dbReference>
<dbReference type="GeneID" id="94552505"/>
<dbReference type="Proteomes" id="UP000501830">
    <property type="component" value="Chromosome"/>
</dbReference>
<dbReference type="RefSeq" id="WP_166062418.1">
    <property type="nucleotide sequence ID" value="NZ_CP049889.1"/>
</dbReference>
<evidence type="ECO:0000313" key="3">
    <source>
        <dbReference type="EMBL" id="QIK51362.1"/>
    </source>
</evidence>
<dbReference type="KEGG" id="jpo:G7058_04390"/>
<reference evidence="3 4" key="1">
    <citation type="journal article" date="2017" name="Int. J. Syst. Evol. Microbiol.">
        <title>Jeotgalibaca porci sp. nov. and Jeotgalibaca arthritidis sp. nov., isolated from pigs, and emended description of the genus Jeotgalibaca.</title>
        <authorList>
            <person name="Zamora L."/>
            <person name="Perez-Sancho M."/>
            <person name="Dominguez L."/>
            <person name="Fernandez-Garayzabal J.F."/>
            <person name="Vela A.I."/>
        </authorList>
    </citation>
    <scope>NUCLEOTIDE SEQUENCE [LARGE SCALE GENOMIC DNA]</scope>
    <source>
        <strain evidence="3 4">CCUG 69148</strain>
    </source>
</reference>
<dbReference type="InterPro" id="IPR003848">
    <property type="entry name" value="DUF218"/>
</dbReference>
<evidence type="ECO:0000256" key="1">
    <source>
        <dbReference type="SAM" id="Phobius"/>
    </source>
</evidence>
<evidence type="ECO:0000313" key="4">
    <source>
        <dbReference type="Proteomes" id="UP000501830"/>
    </source>
</evidence>
<dbReference type="Gene3D" id="3.40.50.620">
    <property type="entry name" value="HUPs"/>
    <property type="match status" value="1"/>
</dbReference>
<protein>
    <submittedName>
        <fullName evidence="3">YdcF family protein</fullName>
    </submittedName>
</protein>
<feature type="transmembrane region" description="Helical" evidence="1">
    <location>
        <begin position="137"/>
        <end position="157"/>
    </location>
</feature>
<feature type="domain" description="DUF218" evidence="2">
    <location>
        <begin position="54"/>
        <end position="112"/>
    </location>
</feature>